<name>D5UNQ7_TSUPD</name>
<keyword evidence="1" id="KW-0472">Membrane</keyword>
<evidence type="ECO:0000313" key="3">
    <source>
        <dbReference type="Proteomes" id="UP000001213"/>
    </source>
</evidence>
<feature type="transmembrane region" description="Helical" evidence="1">
    <location>
        <begin position="121"/>
        <end position="144"/>
    </location>
</feature>
<dbReference type="STRING" id="521096.Tpau_2013"/>
<dbReference type="Proteomes" id="UP000001213">
    <property type="component" value="Chromosome"/>
</dbReference>
<accession>D5UNQ7</accession>
<sequence>MNRPTIRAASVIVVGARVVLGLLFLREGYVKYHAGFGAADIRLVVRSAVTNPRVPEQFTWFATEIMDQFATGLGVLVPITEVALGAAAVLGILPRVVALGAVALLSVYWASDQLIAQYPPMVLFSGVILAGGTLAQICSVPAILTRRVRGRAPAPNA</sequence>
<reference evidence="2 3" key="2">
    <citation type="journal article" date="2011" name="Stand. Genomic Sci.">
        <title>Complete genome sequence of Tsukamurella paurometabola type strain (no. 33).</title>
        <authorList>
            <person name="Munk A.C."/>
            <person name="Lapidus A."/>
            <person name="Lucas S."/>
            <person name="Nolan M."/>
            <person name="Tice H."/>
            <person name="Cheng J.F."/>
            <person name="Del Rio T.G."/>
            <person name="Goodwin L."/>
            <person name="Pitluck S."/>
            <person name="Liolios K."/>
            <person name="Huntemann M."/>
            <person name="Ivanova N."/>
            <person name="Mavromatis K."/>
            <person name="Mikhailova N."/>
            <person name="Pati A."/>
            <person name="Chen A."/>
            <person name="Palaniappan K."/>
            <person name="Tapia R."/>
            <person name="Han C."/>
            <person name="Land M."/>
            <person name="Hauser L."/>
            <person name="Chang Y.J."/>
            <person name="Jeffries C.D."/>
            <person name="Brettin T."/>
            <person name="Yasawong M."/>
            <person name="Brambilla E.M."/>
            <person name="Rohde M."/>
            <person name="Sikorski J."/>
            <person name="Goker M."/>
            <person name="Detter J.C."/>
            <person name="Woyke T."/>
            <person name="Bristow J."/>
            <person name="Eisen J.A."/>
            <person name="Markowitz V."/>
            <person name="Hugenholtz P."/>
            <person name="Kyrpides N.C."/>
            <person name="Klenk H.P."/>
        </authorList>
    </citation>
    <scope>NUCLEOTIDE SEQUENCE [LARGE SCALE GENOMIC DNA]</scope>
    <source>
        <strain evidence="3">ATCC 8368 / DSM 20162 / CCUG 35730 / CIP 100753 / JCM 10117 / KCTC 9821 / NBRC 16120 / NCIMB 702349 / NCTC 13040</strain>
    </source>
</reference>
<evidence type="ECO:0000313" key="2">
    <source>
        <dbReference type="EMBL" id="ADG78625.1"/>
    </source>
</evidence>
<organism evidence="2 3">
    <name type="scientific">Tsukamurella paurometabola (strain ATCC 8368 / DSM 20162 / CCUG 35730 / CIP 100753 / JCM 10117 / KCTC 9821 / NBRC 16120 / NCIMB 702349 / NCTC 13040)</name>
    <name type="common">Corynebacterium paurometabolum</name>
    <dbReference type="NCBI Taxonomy" id="521096"/>
    <lineage>
        <taxon>Bacteria</taxon>
        <taxon>Bacillati</taxon>
        <taxon>Actinomycetota</taxon>
        <taxon>Actinomycetes</taxon>
        <taxon>Mycobacteriales</taxon>
        <taxon>Tsukamurellaceae</taxon>
        <taxon>Tsukamurella</taxon>
    </lineage>
</organism>
<dbReference type="HOGENOM" id="CLU_141687_0_0_11"/>
<dbReference type="KEGG" id="tpr:Tpau_2013"/>
<proteinExistence type="predicted"/>
<dbReference type="AlphaFoldDB" id="D5UNQ7"/>
<keyword evidence="1" id="KW-0812">Transmembrane</keyword>
<keyword evidence="3" id="KW-1185">Reference proteome</keyword>
<gene>
    <name evidence="2" type="ordered locus">Tpau_2013</name>
</gene>
<reference evidence="3" key="1">
    <citation type="submission" date="2010-03" db="EMBL/GenBank/DDBJ databases">
        <title>The complete chromosome of Tsukamurella paurometabola DSM 20162.</title>
        <authorList>
            <consortium name="US DOE Joint Genome Institute (JGI-PGF)"/>
            <person name="Lucas S."/>
            <person name="Copeland A."/>
            <person name="Lapidus A."/>
            <person name="Glavina del Rio T."/>
            <person name="Dalin E."/>
            <person name="Tice H."/>
            <person name="Bruce D."/>
            <person name="Goodwin L."/>
            <person name="Pitluck S."/>
            <person name="Kyrpides N."/>
            <person name="Mavromatis K."/>
            <person name="Ivanova N."/>
            <person name="Mikhailova N."/>
            <person name="Munk A.C."/>
            <person name="Brettin T."/>
            <person name="Detter J.C."/>
            <person name="Tapia R."/>
            <person name="Han C."/>
            <person name="Larimer F."/>
            <person name="Land M."/>
            <person name="Hauser L."/>
            <person name="Markowitz V."/>
            <person name="Cheng J.-F."/>
            <person name="Hugenholtz P."/>
            <person name="Woyke T."/>
            <person name="Wu D."/>
            <person name="Jando M."/>
            <person name="Brambilla E."/>
            <person name="Klenk H.-P."/>
            <person name="Eisen J.A."/>
        </authorList>
    </citation>
    <scope>NUCLEOTIDE SEQUENCE [LARGE SCALE GENOMIC DNA]</scope>
    <source>
        <strain evidence="3">ATCC 8368 / DSM 20162 / CCUG 35730 / CIP 100753 / JCM 10117 / KCTC 9821 / NBRC 16120 / NCIMB 702349 / NCTC 13040</strain>
    </source>
</reference>
<keyword evidence="1" id="KW-1133">Transmembrane helix</keyword>
<evidence type="ECO:0000256" key="1">
    <source>
        <dbReference type="SAM" id="Phobius"/>
    </source>
</evidence>
<feature type="transmembrane region" description="Helical" evidence="1">
    <location>
        <begin position="82"/>
        <end position="109"/>
    </location>
</feature>
<protein>
    <submittedName>
        <fullName evidence="2">DoxX family protein</fullName>
    </submittedName>
</protein>
<dbReference type="eggNOG" id="ENOG5033Z53">
    <property type="taxonomic scope" value="Bacteria"/>
</dbReference>
<feature type="transmembrane region" description="Helical" evidence="1">
    <location>
        <begin position="6"/>
        <end position="25"/>
    </location>
</feature>
<dbReference type="RefSeq" id="WP_013126647.1">
    <property type="nucleotide sequence ID" value="NC_014158.1"/>
</dbReference>
<dbReference type="EMBL" id="CP001966">
    <property type="protein sequence ID" value="ADG78625.1"/>
    <property type="molecule type" value="Genomic_DNA"/>
</dbReference>